<comment type="pathway">
    <text evidence="6">Amino-acid biosynthesis; L-histidine biosynthesis; L-histidine from 5-phospho-alpha-D-ribose 1-diphosphate: step 7/9.</text>
</comment>
<dbReference type="EC" id="2.6.1.9" evidence="6"/>
<dbReference type="GO" id="GO:0004400">
    <property type="term" value="F:histidinol-phosphate transaminase activity"/>
    <property type="evidence" value="ECO:0007669"/>
    <property type="project" value="UniProtKB-UniRule"/>
</dbReference>
<dbReference type="SUPFAM" id="SSF53383">
    <property type="entry name" value="PLP-dependent transferases"/>
    <property type="match status" value="1"/>
</dbReference>
<dbReference type="InterPro" id="IPR015424">
    <property type="entry name" value="PyrdxlP-dep_Trfase"/>
</dbReference>
<keyword evidence="4 6" id="KW-0808">Transferase</keyword>
<dbReference type="GO" id="GO:0000105">
    <property type="term" value="P:L-histidine biosynthetic process"/>
    <property type="evidence" value="ECO:0007669"/>
    <property type="project" value="UniProtKB-UniRule"/>
</dbReference>
<comment type="similarity">
    <text evidence="6">Belongs to the class-II pyridoxal-phosphate-dependent aminotransferase family. Histidinol-phosphate aminotransferase subfamily.</text>
</comment>
<comment type="cofactor">
    <cofactor evidence="1 6">
        <name>pyridoxal 5'-phosphate</name>
        <dbReference type="ChEBI" id="CHEBI:597326"/>
    </cofactor>
</comment>
<proteinExistence type="inferred from homology"/>
<evidence type="ECO:0000256" key="5">
    <source>
        <dbReference type="ARBA" id="ARBA00022898"/>
    </source>
</evidence>
<protein>
    <recommendedName>
        <fullName evidence="6">Histidinol-phosphate aminotransferase</fullName>
        <ecNumber evidence="6">2.6.1.9</ecNumber>
    </recommendedName>
    <alternativeName>
        <fullName evidence="6">Imidazole acetol-phosphate transaminase</fullName>
    </alternativeName>
</protein>
<dbReference type="Proteomes" id="UP000319829">
    <property type="component" value="Unassembled WGS sequence"/>
</dbReference>
<dbReference type="Gene3D" id="3.40.640.10">
    <property type="entry name" value="Type I PLP-dependent aspartate aminotransferase-like (Major domain)"/>
    <property type="match status" value="1"/>
</dbReference>
<evidence type="ECO:0000256" key="3">
    <source>
        <dbReference type="ARBA" id="ARBA00022576"/>
    </source>
</evidence>
<dbReference type="GO" id="GO:0030170">
    <property type="term" value="F:pyridoxal phosphate binding"/>
    <property type="evidence" value="ECO:0007669"/>
    <property type="project" value="InterPro"/>
</dbReference>
<keyword evidence="6" id="KW-0368">Histidine biosynthesis</keyword>
<feature type="domain" description="Aminotransferase class I/classII large" evidence="7">
    <location>
        <begin position="38"/>
        <end position="361"/>
    </location>
</feature>
<name>A0A538SQN6_UNCEI</name>
<keyword evidence="5 6" id="KW-0663">Pyridoxal phosphate</keyword>
<dbReference type="PANTHER" id="PTHR43643">
    <property type="entry name" value="HISTIDINOL-PHOSPHATE AMINOTRANSFERASE 2"/>
    <property type="match status" value="1"/>
</dbReference>
<accession>A0A538SQN6</accession>
<dbReference type="InterPro" id="IPR050106">
    <property type="entry name" value="HistidinolP_aminotransfase"/>
</dbReference>
<keyword evidence="6" id="KW-0028">Amino-acid biosynthesis</keyword>
<evidence type="ECO:0000256" key="4">
    <source>
        <dbReference type="ARBA" id="ARBA00022679"/>
    </source>
</evidence>
<keyword evidence="3 6" id="KW-0032">Aminotransferase</keyword>
<comment type="subunit">
    <text evidence="2 6">Homodimer.</text>
</comment>
<evidence type="ECO:0000256" key="6">
    <source>
        <dbReference type="HAMAP-Rule" id="MF_01023"/>
    </source>
</evidence>
<dbReference type="InterPro" id="IPR015421">
    <property type="entry name" value="PyrdxlP-dep_Trfase_major"/>
</dbReference>
<dbReference type="InterPro" id="IPR015422">
    <property type="entry name" value="PyrdxlP-dep_Trfase_small"/>
</dbReference>
<comment type="catalytic activity">
    <reaction evidence="6">
        <text>L-histidinol phosphate + 2-oxoglutarate = 3-(imidazol-4-yl)-2-oxopropyl phosphate + L-glutamate</text>
        <dbReference type="Rhea" id="RHEA:23744"/>
        <dbReference type="ChEBI" id="CHEBI:16810"/>
        <dbReference type="ChEBI" id="CHEBI:29985"/>
        <dbReference type="ChEBI" id="CHEBI:57766"/>
        <dbReference type="ChEBI" id="CHEBI:57980"/>
        <dbReference type="EC" id="2.6.1.9"/>
    </reaction>
</comment>
<evidence type="ECO:0000256" key="1">
    <source>
        <dbReference type="ARBA" id="ARBA00001933"/>
    </source>
</evidence>
<organism evidence="8 9">
    <name type="scientific">Eiseniibacteriota bacterium</name>
    <dbReference type="NCBI Taxonomy" id="2212470"/>
    <lineage>
        <taxon>Bacteria</taxon>
        <taxon>Candidatus Eiseniibacteriota</taxon>
    </lineage>
</organism>
<dbReference type="UniPathway" id="UPA00031">
    <property type="reaction ID" value="UER00012"/>
</dbReference>
<dbReference type="PANTHER" id="PTHR43643:SF3">
    <property type="entry name" value="HISTIDINOL-PHOSPHATE AMINOTRANSFERASE"/>
    <property type="match status" value="1"/>
</dbReference>
<dbReference type="InterPro" id="IPR005861">
    <property type="entry name" value="HisP_aminotrans"/>
</dbReference>
<dbReference type="Gene3D" id="3.90.1150.10">
    <property type="entry name" value="Aspartate Aminotransferase, domain 1"/>
    <property type="match status" value="1"/>
</dbReference>
<evidence type="ECO:0000256" key="2">
    <source>
        <dbReference type="ARBA" id="ARBA00011738"/>
    </source>
</evidence>
<feature type="modified residue" description="N6-(pyridoxal phosphate)lysine" evidence="6">
    <location>
        <position position="228"/>
    </location>
</feature>
<dbReference type="AlphaFoldDB" id="A0A538SQN6"/>
<evidence type="ECO:0000259" key="7">
    <source>
        <dbReference type="Pfam" id="PF00155"/>
    </source>
</evidence>
<dbReference type="CDD" id="cd00609">
    <property type="entry name" value="AAT_like"/>
    <property type="match status" value="1"/>
</dbReference>
<evidence type="ECO:0000313" key="9">
    <source>
        <dbReference type="Proteomes" id="UP000319829"/>
    </source>
</evidence>
<dbReference type="EMBL" id="VBOU01000082">
    <property type="protein sequence ID" value="TMQ53676.1"/>
    <property type="molecule type" value="Genomic_DNA"/>
</dbReference>
<evidence type="ECO:0000313" key="8">
    <source>
        <dbReference type="EMBL" id="TMQ53676.1"/>
    </source>
</evidence>
<dbReference type="HAMAP" id="MF_01023">
    <property type="entry name" value="HisC_aminotrans_2"/>
    <property type="match status" value="1"/>
</dbReference>
<dbReference type="InterPro" id="IPR004839">
    <property type="entry name" value="Aminotransferase_I/II_large"/>
</dbReference>
<sequence length="366" mass="40433">MSIRAMEPVRPEVRSLEPYVPGKPVEELERELQISGAIKLASNENPLGPSPLAIEAMAEAIRGVNRYPDGSSFYLREALSEFWGVPMDQIAVGSGSNDLIDILCRIHLGPGDEAVMSDPAFVMFAIAVRVAGGKLVRVRGRELFHDPEAMLGAVTERTRLVYFSNPDNPTGTMVSRRALDAYFDRVPEHVLTILDEAYFEYVTDPEYPNGLDYLRQGKRVAVLRTFSKVYALAGLRVGYGFFSTELASLVHRVRLPFNATSVGQAAARASLRDKVQVERSRAMNEAGKRLLLSELPPLGLTLTPTWANFVLARFPGSAVDAARKLERLGIIIRPVTPFGLPPEYARISAGTRAELERLLDGLRRIL</sequence>
<reference evidence="8 9" key="1">
    <citation type="journal article" date="2019" name="Nat. Microbiol.">
        <title>Mediterranean grassland soil C-N compound turnover is dependent on rainfall and depth, and is mediated by genomically divergent microorganisms.</title>
        <authorList>
            <person name="Diamond S."/>
            <person name="Andeer P.F."/>
            <person name="Li Z."/>
            <person name="Crits-Christoph A."/>
            <person name="Burstein D."/>
            <person name="Anantharaman K."/>
            <person name="Lane K.R."/>
            <person name="Thomas B.C."/>
            <person name="Pan C."/>
            <person name="Northen T.R."/>
            <person name="Banfield J.F."/>
        </authorList>
    </citation>
    <scope>NUCLEOTIDE SEQUENCE [LARGE SCALE GENOMIC DNA]</scope>
    <source>
        <strain evidence="8">WS_4</strain>
    </source>
</reference>
<dbReference type="Pfam" id="PF00155">
    <property type="entry name" value="Aminotran_1_2"/>
    <property type="match status" value="1"/>
</dbReference>
<comment type="caution">
    <text evidence="8">The sequence shown here is derived from an EMBL/GenBank/DDBJ whole genome shotgun (WGS) entry which is preliminary data.</text>
</comment>
<gene>
    <name evidence="6" type="primary">hisC</name>
    <name evidence="8" type="ORF">E6K74_08520</name>
</gene>
<dbReference type="NCBIfam" id="TIGR01141">
    <property type="entry name" value="hisC"/>
    <property type="match status" value="1"/>
</dbReference>